<evidence type="ECO:0000313" key="2">
    <source>
        <dbReference type="Proteomes" id="UP000499080"/>
    </source>
</evidence>
<organism evidence="1 2">
    <name type="scientific">Araneus ventricosus</name>
    <name type="common">Orbweaver spider</name>
    <name type="synonym">Epeira ventricosa</name>
    <dbReference type="NCBI Taxonomy" id="182803"/>
    <lineage>
        <taxon>Eukaryota</taxon>
        <taxon>Metazoa</taxon>
        <taxon>Ecdysozoa</taxon>
        <taxon>Arthropoda</taxon>
        <taxon>Chelicerata</taxon>
        <taxon>Arachnida</taxon>
        <taxon>Araneae</taxon>
        <taxon>Araneomorphae</taxon>
        <taxon>Entelegynae</taxon>
        <taxon>Araneoidea</taxon>
        <taxon>Araneidae</taxon>
        <taxon>Araneus</taxon>
    </lineage>
</organism>
<dbReference type="EMBL" id="BGPR01005022">
    <property type="protein sequence ID" value="GBN06017.1"/>
    <property type="molecule type" value="Genomic_DNA"/>
</dbReference>
<dbReference type="Proteomes" id="UP000499080">
    <property type="component" value="Unassembled WGS sequence"/>
</dbReference>
<gene>
    <name evidence="1" type="ORF">AVEN_84364_1</name>
</gene>
<sequence>MECDRYGVSDRTATSFASAVLQGTGIAHEGEASHVVYRNKIRRQRKRLLNAVAKSTKLTVSWSLLTGLYFDGRKDNTKVLIRKDTRYYPKTMKEEHKTLVNNLPVYIGYVTAATGGAKAIKEAILNFLEQIICD</sequence>
<proteinExistence type="predicted"/>
<accession>A0A4Y2KWJ0</accession>
<protein>
    <submittedName>
        <fullName evidence="1">Uncharacterized protein</fullName>
    </submittedName>
</protein>
<comment type="caution">
    <text evidence="1">The sequence shown here is derived from an EMBL/GenBank/DDBJ whole genome shotgun (WGS) entry which is preliminary data.</text>
</comment>
<name>A0A4Y2KWJ0_ARAVE</name>
<keyword evidence="2" id="KW-1185">Reference proteome</keyword>
<reference evidence="1 2" key="1">
    <citation type="journal article" date="2019" name="Sci. Rep.">
        <title>Orb-weaving spider Araneus ventricosus genome elucidates the spidroin gene catalogue.</title>
        <authorList>
            <person name="Kono N."/>
            <person name="Nakamura H."/>
            <person name="Ohtoshi R."/>
            <person name="Moran D.A.P."/>
            <person name="Shinohara A."/>
            <person name="Yoshida Y."/>
            <person name="Fujiwara M."/>
            <person name="Mori M."/>
            <person name="Tomita M."/>
            <person name="Arakawa K."/>
        </authorList>
    </citation>
    <scope>NUCLEOTIDE SEQUENCE [LARGE SCALE GENOMIC DNA]</scope>
</reference>
<dbReference type="AlphaFoldDB" id="A0A4Y2KWJ0"/>
<dbReference type="OrthoDB" id="8058698at2759"/>
<evidence type="ECO:0000313" key="1">
    <source>
        <dbReference type="EMBL" id="GBN06017.1"/>
    </source>
</evidence>